<dbReference type="GO" id="GO:0045505">
    <property type="term" value="F:dynein intermediate chain binding"/>
    <property type="evidence" value="ECO:0007669"/>
    <property type="project" value="InterPro"/>
</dbReference>
<dbReference type="Gene3D" id="3.40.50.300">
    <property type="entry name" value="P-loop containing nucleotide triphosphate hydrolases"/>
    <property type="match status" value="1"/>
</dbReference>
<evidence type="ECO:0000313" key="4">
    <source>
        <dbReference type="Proteomes" id="UP000037510"/>
    </source>
</evidence>
<dbReference type="STRING" id="104452.A0A0L7L5D3"/>
<dbReference type="EMBL" id="JTDY01002886">
    <property type="protein sequence ID" value="KOB70541.1"/>
    <property type="molecule type" value="Genomic_DNA"/>
</dbReference>
<dbReference type="SUPFAM" id="SSF52540">
    <property type="entry name" value="P-loop containing nucleoside triphosphate hydrolases"/>
    <property type="match status" value="1"/>
</dbReference>
<evidence type="ECO:0000313" key="3">
    <source>
        <dbReference type="EMBL" id="KOB70541.1"/>
    </source>
</evidence>
<dbReference type="Pfam" id="PF17852">
    <property type="entry name" value="Dynein_AAA_lid"/>
    <property type="match status" value="1"/>
</dbReference>
<dbReference type="GO" id="GO:0051959">
    <property type="term" value="F:dynein light intermediate chain binding"/>
    <property type="evidence" value="ECO:0007669"/>
    <property type="project" value="InterPro"/>
</dbReference>
<evidence type="ECO:0000259" key="2">
    <source>
        <dbReference type="Pfam" id="PF17852"/>
    </source>
</evidence>
<dbReference type="InterPro" id="IPR027417">
    <property type="entry name" value="P-loop_NTPase"/>
</dbReference>
<dbReference type="InterPro" id="IPR041466">
    <property type="entry name" value="Dynein_AAA5_ext"/>
</dbReference>
<name>A0A0L7L5D3_OPEBR</name>
<sequence>MSKLVGCWVVWAVIWSVGATCDHNGRAIFSDFMRELTAEKGLKPLFPKEGRVYDYTLHDGGFTDPTEDGEPASPYWYNWMANLEPYEIANYNHVICVGPTGTGKTVTITSKLSHGLHKKFICEFIVFSARTSSNQIQDVIDSKLDRRRRGVFGPPPTKRQVFFIDDLNMPALEVYGAQPPIELIRQFMDFSGWYDRTNIGEFRTLVDVGLVAAMGPPGGGRNPISMRLMRHFHYISFTEMEYNSKVGTTAQTSVSSERWST</sequence>
<protein>
    <submittedName>
        <fullName evidence="3">Putative dynein, axonemal, heavy polypeptide 1</fullName>
    </submittedName>
</protein>
<dbReference type="Pfam" id="PF12775">
    <property type="entry name" value="AAA_7"/>
    <property type="match status" value="1"/>
</dbReference>
<dbReference type="Proteomes" id="UP000037510">
    <property type="component" value="Unassembled WGS sequence"/>
</dbReference>
<reference evidence="3 4" key="1">
    <citation type="journal article" date="2015" name="Genome Biol. Evol.">
        <title>The genome of winter moth (Operophtera brumata) provides a genomic perspective on sexual dimorphism and phenology.</title>
        <authorList>
            <person name="Derks M.F."/>
            <person name="Smit S."/>
            <person name="Salis L."/>
            <person name="Schijlen E."/>
            <person name="Bossers A."/>
            <person name="Mateman C."/>
            <person name="Pijl A.S."/>
            <person name="de Ridder D."/>
            <person name="Groenen M.A."/>
            <person name="Visser M.E."/>
            <person name="Megens H.J."/>
        </authorList>
    </citation>
    <scope>NUCLEOTIDE SEQUENCE [LARGE SCALE GENOMIC DNA]</scope>
    <source>
        <strain evidence="3">WM2013NL</strain>
        <tissue evidence="3">Head and thorax</tissue>
    </source>
</reference>
<comment type="caution">
    <text evidence="3">The sequence shown here is derived from an EMBL/GenBank/DDBJ whole genome shotgun (WGS) entry which is preliminary data.</text>
</comment>
<dbReference type="PANTHER" id="PTHR22878:SF73">
    <property type="entry name" value="DYNEIN AXONEMAL HEAVY CHAIN 1"/>
    <property type="match status" value="1"/>
</dbReference>
<feature type="domain" description="Dynein heavy chain AAA 5 extension" evidence="2">
    <location>
        <begin position="2"/>
        <end position="58"/>
    </location>
</feature>
<dbReference type="AlphaFoldDB" id="A0A0L7L5D3"/>
<evidence type="ECO:0000256" key="1">
    <source>
        <dbReference type="SAM" id="SignalP"/>
    </source>
</evidence>
<keyword evidence="1" id="KW-0732">Signal</keyword>
<accession>A0A0L7L5D3</accession>
<organism evidence="3 4">
    <name type="scientific">Operophtera brumata</name>
    <name type="common">Winter moth</name>
    <name type="synonym">Phalaena brumata</name>
    <dbReference type="NCBI Taxonomy" id="104452"/>
    <lineage>
        <taxon>Eukaryota</taxon>
        <taxon>Metazoa</taxon>
        <taxon>Ecdysozoa</taxon>
        <taxon>Arthropoda</taxon>
        <taxon>Hexapoda</taxon>
        <taxon>Insecta</taxon>
        <taxon>Pterygota</taxon>
        <taxon>Neoptera</taxon>
        <taxon>Endopterygota</taxon>
        <taxon>Lepidoptera</taxon>
        <taxon>Glossata</taxon>
        <taxon>Ditrysia</taxon>
        <taxon>Geometroidea</taxon>
        <taxon>Geometridae</taxon>
        <taxon>Larentiinae</taxon>
        <taxon>Operophtera</taxon>
    </lineage>
</organism>
<gene>
    <name evidence="3" type="ORF">OBRU01_15335</name>
</gene>
<dbReference type="PANTHER" id="PTHR22878">
    <property type="entry name" value="DYNEIN HEAVY CHAIN 6, AXONEMAL-LIKE-RELATED"/>
    <property type="match status" value="1"/>
</dbReference>
<dbReference type="GO" id="GO:0030286">
    <property type="term" value="C:dynein complex"/>
    <property type="evidence" value="ECO:0007669"/>
    <property type="project" value="InterPro"/>
</dbReference>
<feature type="chain" id="PRO_5005573156" evidence="1">
    <location>
        <begin position="20"/>
        <end position="261"/>
    </location>
</feature>
<proteinExistence type="predicted"/>
<feature type="signal peptide" evidence="1">
    <location>
        <begin position="1"/>
        <end position="19"/>
    </location>
</feature>
<dbReference type="InterPro" id="IPR026983">
    <property type="entry name" value="DHC"/>
</dbReference>
<dbReference type="GO" id="GO:0007018">
    <property type="term" value="P:microtubule-based movement"/>
    <property type="evidence" value="ECO:0007669"/>
    <property type="project" value="InterPro"/>
</dbReference>
<dbReference type="Gene3D" id="1.10.472.130">
    <property type="match status" value="1"/>
</dbReference>
<keyword evidence="4" id="KW-1185">Reference proteome</keyword>